<dbReference type="GO" id="GO:0004467">
    <property type="term" value="F:long-chain fatty acid-CoA ligase activity"/>
    <property type="evidence" value="ECO:0007669"/>
    <property type="project" value="TreeGrafter"/>
</dbReference>
<dbReference type="AlphaFoldDB" id="A0A162I0R0"/>
<evidence type="ECO:0000256" key="10">
    <source>
        <dbReference type="ARBA" id="ARBA00022741"/>
    </source>
</evidence>
<evidence type="ECO:0000256" key="8">
    <source>
        <dbReference type="ARBA" id="ARBA00022677"/>
    </source>
</evidence>
<dbReference type="EMBL" id="AZGZ01000038">
    <property type="protein sequence ID" value="KZZ87143.1"/>
    <property type="molecule type" value="Genomic_DNA"/>
</dbReference>
<keyword evidence="15" id="KW-0576">Peroxisome</keyword>
<dbReference type="GO" id="GO:0005778">
    <property type="term" value="C:peroxisomal membrane"/>
    <property type="evidence" value="ECO:0007669"/>
    <property type="project" value="UniProtKB-SubCell"/>
</dbReference>
<keyword evidence="10" id="KW-0547">Nucleotide-binding</keyword>
<evidence type="ECO:0000256" key="11">
    <source>
        <dbReference type="ARBA" id="ARBA00022840"/>
    </source>
</evidence>
<gene>
    <name evidence="22" type="ORF">AAP_05898</name>
</gene>
<evidence type="ECO:0000256" key="17">
    <source>
        <dbReference type="ARBA" id="ARBA00060276"/>
    </source>
</evidence>
<dbReference type="VEuPathDB" id="FungiDB:AAP_05898"/>
<dbReference type="PANTHER" id="PTHR43107:SF6">
    <property type="entry name" value="ACYL-COA SYNTHETASE FAMILY PROTEIN (CEFD1), PUTATIVE (AFU_ORTHOLOGUE AFUA_6G03630)-RELATED"/>
    <property type="match status" value="1"/>
</dbReference>
<keyword evidence="7 22" id="KW-0436">Ligase</keyword>
<keyword evidence="11" id="KW-0067">ATP-binding</keyword>
<evidence type="ECO:0000256" key="13">
    <source>
        <dbReference type="ARBA" id="ARBA00023055"/>
    </source>
</evidence>
<dbReference type="InterPro" id="IPR042099">
    <property type="entry name" value="ANL_N_sf"/>
</dbReference>
<evidence type="ECO:0000313" key="23">
    <source>
        <dbReference type="Proteomes" id="UP000242877"/>
    </source>
</evidence>
<keyword evidence="12" id="KW-1133">Transmembrane helix</keyword>
<evidence type="ECO:0000256" key="3">
    <source>
        <dbReference type="ARBA" id="ARBA00004651"/>
    </source>
</evidence>
<sequence length="635" mass="70372">MALATAAAVTAGSSALLAYLNARFHITKDMSAILNQKAAMSKVSNAIADGEINGYYHFEQAAKKYPDTVCLWSRDGVYTFKEVYEKVSQWGHYFQSLGITRGDLVALYLLNCPEFPMAWLGLWSIGAAPALVNANLGGSVLLHCLRVSEAKILIYDSDKSCADKIHEEQEKIQNELGMTIIPLDAELKRYIYRAFPTTPTSDSLRRGIDPTSPCGLFYTSGTTGMPKAVGFHMQRIVMTAFISLAGKTPGPNGDRWYNCMPFFHGTGGVCLMTSMLTGVGIAMGKKFSVSRFWKDCADSKATMIVYVGETARYLLLAPPSDYDRAHRVRSAWGNGMRPDVWEKFKERFGVSTIDEFFNSTEGMLSLNNNSTGPYSAFCVGHHGAIMRRRLNDVLVPVAIDPETGDIWRDPQTGFAKRTSYAEGGEILVALPNEKAFGGYWKNPEATAKKLITNVFKKGDVFYRSGDALRRDPDGHWFFLDRLGDTFRWKSENVSTAEVGAVLGNFPGVNESNVYGVSVPGYEGRAGCAALLLEQSHQNSFDFEALARHAKKNLPKYAVPVFLRILSPAESDSMHTANNKQNKVPLREEGIDPAKMGTKIKLGHHDRMMWLPPNSDTYVDFGQEAWEKLNKGLVRL</sequence>
<evidence type="ECO:0000259" key="20">
    <source>
        <dbReference type="Pfam" id="PF00501"/>
    </source>
</evidence>
<dbReference type="GO" id="GO:0005524">
    <property type="term" value="F:ATP binding"/>
    <property type="evidence" value="ECO:0007669"/>
    <property type="project" value="UniProtKB-KW"/>
</dbReference>
<comment type="function">
    <text evidence="17">Acyl-CoA synthetase required for both the import of long chain fatty acids (LCFAs) (C14-C18) and the activation very long chain fatty acids (VLCFAs) (C20-C26) by esterification of the fatty acids into metabolically active CoA-thioesters for subsequent degradation or incorporation into phospholipids. The transport and fatty acyl-CoA synthetase activities are genetically separable and are thus independent activities. Esterifies VLCFAs in the peroxisome matrix. The VLCFAs are actively transported into peroxisomes by a PXA1-PXA2 heterodimeric transporter in the peroxisomal membrane.</text>
</comment>
<keyword evidence="5" id="KW-0813">Transport</keyword>
<dbReference type="GO" id="GO:0009898">
    <property type="term" value="C:cytoplasmic side of plasma membrane"/>
    <property type="evidence" value="ECO:0007669"/>
    <property type="project" value="TreeGrafter"/>
</dbReference>
<evidence type="ECO:0000256" key="19">
    <source>
        <dbReference type="ARBA" id="ARBA00078285"/>
    </source>
</evidence>
<dbReference type="Pfam" id="PF13193">
    <property type="entry name" value="AMP-binding_C"/>
    <property type="match status" value="1"/>
</dbReference>
<evidence type="ECO:0000256" key="18">
    <source>
        <dbReference type="ARBA" id="ARBA00068795"/>
    </source>
</evidence>
<evidence type="ECO:0000256" key="5">
    <source>
        <dbReference type="ARBA" id="ARBA00022448"/>
    </source>
</evidence>
<proteinExistence type="inferred from homology"/>
<feature type="domain" description="AMP-binding enzyme C-terminal" evidence="21">
    <location>
        <begin position="497"/>
        <end position="565"/>
    </location>
</feature>
<dbReference type="InterPro" id="IPR020845">
    <property type="entry name" value="AMP-binding_CS"/>
</dbReference>
<dbReference type="InterPro" id="IPR025110">
    <property type="entry name" value="AMP-bd_C"/>
</dbReference>
<dbReference type="Proteomes" id="UP000242877">
    <property type="component" value="Unassembled WGS sequence"/>
</dbReference>
<dbReference type="FunFam" id="3.40.50.12780:FF:000019">
    <property type="entry name" value="Long-chain fatty acid transporter"/>
    <property type="match status" value="1"/>
</dbReference>
<protein>
    <recommendedName>
        <fullName evidence="18">Very long-chain fatty acid transport protein</fullName>
    </recommendedName>
    <alternativeName>
        <fullName evidence="19">Very-long-chain acyl-CoA synthetase</fullName>
    </alternativeName>
</protein>
<reference evidence="22 23" key="1">
    <citation type="journal article" date="2016" name="Genome Biol. Evol.">
        <title>Divergent and convergent evolution of fungal pathogenicity.</title>
        <authorList>
            <person name="Shang Y."/>
            <person name="Xiao G."/>
            <person name="Zheng P."/>
            <person name="Cen K."/>
            <person name="Zhan S."/>
            <person name="Wang C."/>
        </authorList>
    </citation>
    <scope>NUCLEOTIDE SEQUENCE [LARGE SCALE GENOMIC DNA]</scope>
    <source>
        <strain evidence="22 23">ARSEF 7405</strain>
    </source>
</reference>
<evidence type="ECO:0000256" key="2">
    <source>
        <dbReference type="ARBA" id="ARBA00004585"/>
    </source>
</evidence>
<dbReference type="SUPFAM" id="SSF56801">
    <property type="entry name" value="Acetyl-CoA synthetase-like"/>
    <property type="match status" value="1"/>
</dbReference>
<keyword evidence="8" id="KW-0551">Lipid droplet</keyword>
<keyword evidence="6" id="KW-1003">Cell membrane</keyword>
<dbReference type="Pfam" id="PF00501">
    <property type="entry name" value="AMP-binding"/>
    <property type="match status" value="1"/>
</dbReference>
<dbReference type="Gene3D" id="3.40.50.12780">
    <property type="entry name" value="N-terminal domain of ligase-like"/>
    <property type="match status" value="1"/>
</dbReference>
<dbReference type="GO" id="GO:0005324">
    <property type="term" value="F:long-chain fatty acid transmembrane transporter activity"/>
    <property type="evidence" value="ECO:0007669"/>
    <property type="project" value="TreeGrafter"/>
</dbReference>
<keyword evidence="23" id="KW-1185">Reference proteome</keyword>
<dbReference type="InterPro" id="IPR045851">
    <property type="entry name" value="AMP-bd_C_sf"/>
</dbReference>
<evidence type="ECO:0000256" key="1">
    <source>
        <dbReference type="ARBA" id="ARBA00004502"/>
    </source>
</evidence>
<evidence type="ECO:0000256" key="12">
    <source>
        <dbReference type="ARBA" id="ARBA00022989"/>
    </source>
</evidence>
<comment type="caution">
    <text evidence="22">The sequence shown here is derived from an EMBL/GenBank/DDBJ whole genome shotgun (WGS) entry which is preliminary data.</text>
</comment>
<dbReference type="FunFam" id="3.30.300.30:FF:000002">
    <property type="entry name" value="Long-chain fatty acid transport protein 1"/>
    <property type="match status" value="1"/>
</dbReference>
<comment type="subcellular location">
    <subcellularLocation>
        <location evidence="3">Cell membrane</location>
        <topology evidence="3">Multi-pass membrane protein</topology>
    </subcellularLocation>
    <subcellularLocation>
        <location evidence="1">Lipid droplet</location>
    </subcellularLocation>
    <subcellularLocation>
        <location evidence="2">Peroxisome membrane</location>
        <topology evidence="2">Multi-pass membrane protein</topology>
    </subcellularLocation>
</comment>
<dbReference type="Gene3D" id="3.30.300.30">
    <property type="match status" value="1"/>
</dbReference>
<keyword evidence="14" id="KW-0472">Membrane</keyword>
<dbReference type="PANTHER" id="PTHR43107">
    <property type="entry name" value="LONG-CHAIN FATTY ACID TRANSPORT PROTEIN"/>
    <property type="match status" value="1"/>
</dbReference>
<comment type="catalytic activity">
    <reaction evidence="16">
        <text>a very long-chain fatty acid + ATP + CoA = a very long-chain fatty acyl-CoA + AMP + diphosphate</text>
        <dbReference type="Rhea" id="RHEA:54536"/>
        <dbReference type="ChEBI" id="CHEBI:30616"/>
        <dbReference type="ChEBI" id="CHEBI:33019"/>
        <dbReference type="ChEBI" id="CHEBI:57287"/>
        <dbReference type="ChEBI" id="CHEBI:58950"/>
        <dbReference type="ChEBI" id="CHEBI:138261"/>
        <dbReference type="ChEBI" id="CHEBI:456215"/>
    </reaction>
</comment>
<keyword evidence="13" id="KW-0445">Lipid transport</keyword>
<organism evidence="22 23">
    <name type="scientific">Ascosphaera apis ARSEF 7405</name>
    <dbReference type="NCBI Taxonomy" id="392613"/>
    <lineage>
        <taxon>Eukaryota</taxon>
        <taxon>Fungi</taxon>
        <taxon>Dikarya</taxon>
        <taxon>Ascomycota</taxon>
        <taxon>Pezizomycotina</taxon>
        <taxon>Eurotiomycetes</taxon>
        <taxon>Eurotiomycetidae</taxon>
        <taxon>Onygenales</taxon>
        <taxon>Ascosphaeraceae</taxon>
        <taxon>Ascosphaera</taxon>
    </lineage>
</organism>
<dbReference type="PROSITE" id="PS00455">
    <property type="entry name" value="AMP_BINDING"/>
    <property type="match status" value="1"/>
</dbReference>
<comment type="similarity">
    <text evidence="4">Belongs to the ATP-dependent AMP-binding enzyme family.</text>
</comment>
<dbReference type="OrthoDB" id="196650at2759"/>
<name>A0A162I0R0_9EURO</name>
<evidence type="ECO:0000313" key="22">
    <source>
        <dbReference type="EMBL" id="KZZ87143.1"/>
    </source>
</evidence>
<evidence type="ECO:0000256" key="4">
    <source>
        <dbReference type="ARBA" id="ARBA00006432"/>
    </source>
</evidence>
<evidence type="ECO:0000259" key="21">
    <source>
        <dbReference type="Pfam" id="PF13193"/>
    </source>
</evidence>
<evidence type="ECO:0000256" key="9">
    <source>
        <dbReference type="ARBA" id="ARBA00022692"/>
    </source>
</evidence>
<evidence type="ECO:0000256" key="6">
    <source>
        <dbReference type="ARBA" id="ARBA00022475"/>
    </source>
</evidence>
<evidence type="ECO:0000256" key="14">
    <source>
        <dbReference type="ARBA" id="ARBA00023136"/>
    </source>
</evidence>
<evidence type="ECO:0000256" key="15">
    <source>
        <dbReference type="ARBA" id="ARBA00023140"/>
    </source>
</evidence>
<feature type="domain" description="AMP-dependent synthetase/ligase" evidence="20">
    <location>
        <begin position="58"/>
        <end position="408"/>
    </location>
</feature>
<evidence type="ECO:0000256" key="16">
    <source>
        <dbReference type="ARBA" id="ARBA00051585"/>
    </source>
</evidence>
<dbReference type="GO" id="GO:0005811">
    <property type="term" value="C:lipid droplet"/>
    <property type="evidence" value="ECO:0007669"/>
    <property type="project" value="UniProtKB-SubCell"/>
</dbReference>
<accession>A0A162I0R0</accession>
<evidence type="ECO:0000256" key="7">
    <source>
        <dbReference type="ARBA" id="ARBA00022598"/>
    </source>
</evidence>
<keyword evidence="9" id="KW-0812">Transmembrane</keyword>
<dbReference type="GO" id="GO:0044539">
    <property type="term" value="P:long-chain fatty acid import into cell"/>
    <property type="evidence" value="ECO:0007669"/>
    <property type="project" value="TreeGrafter"/>
</dbReference>
<dbReference type="InterPro" id="IPR000873">
    <property type="entry name" value="AMP-dep_synth/lig_dom"/>
</dbReference>